<comment type="caution">
    <text evidence="1">The sequence shown here is derived from an EMBL/GenBank/DDBJ whole genome shotgun (WGS) entry which is preliminary data.</text>
</comment>
<keyword evidence="2" id="KW-1185">Reference proteome</keyword>
<name>A0ABS5PPD4_9FIRM</name>
<sequence length="93" mass="10924">MNERVNSKRKEKSNDICEYLGVFLFVDERDELIKLAIEKQFSLEETQRLLNLSDKGKLYPRFIRDAVIIHAISKMQTVAEVNVELKKLGERKI</sequence>
<proteinExistence type="predicted"/>
<dbReference type="EMBL" id="JAHBCL010000014">
    <property type="protein sequence ID" value="MBS7526923.1"/>
    <property type="molecule type" value="Genomic_DNA"/>
</dbReference>
<reference evidence="1 2" key="1">
    <citation type="submission" date="2021-05" db="EMBL/GenBank/DDBJ databases">
        <title>Fusibacter ferrireducens sp. nov., an anaerobic, sulfur- and Fe-reducing bacterium isolated from the mangrove sediment.</title>
        <authorList>
            <person name="Qiu D."/>
        </authorList>
    </citation>
    <scope>NUCLEOTIDE SEQUENCE [LARGE SCALE GENOMIC DNA]</scope>
    <source>
        <strain evidence="1 2">DSM 12116</strain>
    </source>
</reference>
<dbReference type="RefSeq" id="WP_213236784.1">
    <property type="nucleotide sequence ID" value="NZ_JAHBCL010000014.1"/>
</dbReference>
<gene>
    <name evidence="1" type="ORF">KHM83_09555</name>
</gene>
<evidence type="ECO:0000313" key="2">
    <source>
        <dbReference type="Proteomes" id="UP000746471"/>
    </source>
</evidence>
<dbReference type="Proteomes" id="UP000746471">
    <property type="component" value="Unassembled WGS sequence"/>
</dbReference>
<evidence type="ECO:0000313" key="1">
    <source>
        <dbReference type="EMBL" id="MBS7526923.1"/>
    </source>
</evidence>
<protein>
    <submittedName>
        <fullName evidence="1">Uncharacterized protein</fullName>
    </submittedName>
</protein>
<organism evidence="1 2">
    <name type="scientific">Fusibacter paucivorans</name>
    <dbReference type="NCBI Taxonomy" id="76009"/>
    <lineage>
        <taxon>Bacteria</taxon>
        <taxon>Bacillati</taxon>
        <taxon>Bacillota</taxon>
        <taxon>Clostridia</taxon>
        <taxon>Eubacteriales</taxon>
        <taxon>Eubacteriales Family XII. Incertae Sedis</taxon>
        <taxon>Fusibacter</taxon>
    </lineage>
</organism>
<accession>A0ABS5PPD4</accession>